<evidence type="ECO:0000313" key="2">
    <source>
        <dbReference type="EMBL" id="GEL18982.1"/>
    </source>
</evidence>
<feature type="compositionally biased region" description="Basic and acidic residues" evidence="1">
    <location>
        <begin position="29"/>
        <end position="58"/>
    </location>
</feature>
<gene>
    <name evidence="2" type="ORF">PA7_28190</name>
</gene>
<dbReference type="AlphaFoldDB" id="A0A511D2H9"/>
<evidence type="ECO:0000256" key="1">
    <source>
        <dbReference type="SAM" id="MobiDB-lite"/>
    </source>
</evidence>
<reference evidence="2 3" key="1">
    <citation type="submission" date="2019-07" db="EMBL/GenBank/DDBJ databases">
        <title>Whole genome shotgun sequence of Pseudonocardia asaccharolytica NBRC 16224.</title>
        <authorList>
            <person name="Hosoyama A."/>
            <person name="Uohara A."/>
            <person name="Ohji S."/>
            <person name="Ichikawa N."/>
        </authorList>
    </citation>
    <scope>NUCLEOTIDE SEQUENCE [LARGE SCALE GENOMIC DNA]</scope>
    <source>
        <strain evidence="2 3">NBRC 16224</strain>
    </source>
</reference>
<dbReference type="Proteomes" id="UP000321328">
    <property type="component" value="Unassembled WGS sequence"/>
</dbReference>
<evidence type="ECO:0000313" key="3">
    <source>
        <dbReference type="Proteomes" id="UP000321328"/>
    </source>
</evidence>
<proteinExistence type="predicted"/>
<name>A0A511D2H9_9PSEU</name>
<keyword evidence="3" id="KW-1185">Reference proteome</keyword>
<dbReference type="RefSeq" id="WP_154667136.1">
    <property type="nucleotide sequence ID" value="NZ_AUII01000006.1"/>
</dbReference>
<comment type="caution">
    <text evidence="2">The sequence shown here is derived from an EMBL/GenBank/DDBJ whole genome shotgun (WGS) entry which is preliminary data.</text>
</comment>
<organism evidence="2 3">
    <name type="scientific">Pseudonocardia asaccharolytica DSM 44247 = NBRC 16224</name>
    <dbReference type="NCBI Taxonomy" id="1123024"/>
    <lineage>
        <taxon>Bacteria</taxon>
        <taxon>Bacillati</taxon>
        <taxon>Actinomycetota</taxon>
        <taxon>Actinomycetes</taxon>
        <taxon>Pseudonocardiales</taxon>
        <taxon>Pseudonocardiaceae</taxon>
        <taxon>Pseudonocardia</taxon>
    </lineage>
</organism>
<sequence length="58" mass="6242">MRLGRKLADGFAADPEAEQVQHAPAPEMTSERTAVRAADAGHTEAERTAPRAERSARV</sequence>
<dbReference type="EMBL" id="BJVI01000029">
    <property type="protein sequence ID" value="GEL18982.1"/>
    <property type="molecule type" value="Genomic_DNA"/>
</dbReference>
<dbReference type="STRING" id="1123024.GCA_000423625_01959"/>
<feature type="region of interest" description="Disordered" evidence="1">
    <location>
        <begin position="1"/>
        <end position="58"/>
    </location>
</feature>
<accession>A0A511D2H9</accession>
<protein>
    <submittedName>
        <fullName evidence="2">Uncharacterized protein</fullName>
    </submittedName>
</protein>